<keyword evidence="1" id="KW-0812">Transmembrane</keyword>
<keyword evidence="1" id="KW-1133">Transmembrane helix</keyword>
<proteinExistence type="predicted"/>
<gene>
    <name evidence="2" type="ORF">DRP44_07135</name>
</gene>
<organism evidence="2 3">
    <name type="scientific">candidate division TA06 bacterium</name>
    <dbReference type="NCBI Taxonomy" id="2250710"/>
    <lineage>
        <taxon>Bacteria</taxon>
        <taxon>Bacteria division TA06</taxon>
    </lineage>
</organism>
<name>A0A660S5Q9_UNCT6</name>
<dbReference type="AlphaFoldDB" id="A0A660S5Q9"/>
<evidence type="ECO:0000256" key="1">
    <source>
        <dbReference type="SAM" id="Phobius"/>
    </source>
</evidence>
<dbReference type="InterPro" id="IPR007165">
    <property type="entry name" value="Phage_holin_4_2"/>
</dbReference>
<reference evidence="2 3" key="1">
    <citation type="submission" date="2018-06" db="EMBL/GenBank/DDBJ databases">
        <title>Extensive metabolic versatility and redundancy in microbially diverse, dynamic hydrothermal sediments.</title>
        <authorList>
            <person name="Dombrowski N."/>
            <person name="Teske A."/>
            <person name="Baker B.J."/>
        </authorList>
    </citation>
    <scope>NUCLEOTIDE SEQUENCE [LARGE SCALE GENOMIC DNA]</scope>
    <source>
        <strain evidence="2">B35_G9</strain>
    </source>
</reference>
<accession>A0A660S5Q9</accession>
<dbReference type="Proteomes" id="UP000282321">
    <property type="component" value="Unassembled WGS sequence"/>
</dbReference>
<evidence type="ECO:0000313" key="3">
    <source>
        <dbReference type="Proteomes" id="UP000282321"/>
    </source>
</evidence>
<feature type="transmembrane region" description="Helical" evidence="1">
    <location>
        <begin position="67"/>
        <end position="91"/>
    </location>
</feature>
<keyword evidence="1" id="KW-0472">Membrane</keyword>
<feature type="transmembrane region" description="Helical" evidence="1">
    <location>
        <begin position="37"/>
        <end position="60"/>
    </location>
</feature>
<feature type="transmembrane region" description="Helical" evidence="1">
    <location>
        <begin position="97"/>
        <end position="115"/>
    </location>
</feature>
<evidence type="ECO:0000313" key="2">
    <source>
        <dbReference type="EMBL" id="RKX65063.1"/>
    </source>
</evidence>
<comment type="caution">
    <text evidence="2">The sequence shown here is derived from an EMBL/GenBank/DDBJ whole genome shotgun (WGS) entry which is preliminary data.</text>
</comment>
<dbReference type="PANTHER" id="PTHR37309:SF1">
    <property type="entry name" value="SLR0284 PROTEIN"/>
    <property type="match status" value="1"/>
</dbReference>
<sequence>MDRNSRNNLTSFLLNLVALLLVAHLFHGIIITNIFSLILAVLVIGFINTFVGPILLVLTLPINILTIGLFTFIVNGMLFALAAFVVPGFAITDFSTAVFGSVVYSIFSIILNALFNK</sequence>
<dbReference type="PANTHER" id="PTHR37309">
    <property type="entry name" value="SLR0284 PROTEIN"/>
    <property type="match status" value="1"/>
</dbReference>
<feature type="transmembrane region" description="Helical" evidence="1">
    <location>
        <begin position="12"/>
        <end position="31"/>
    </location>
</feature>
<dbReference type="EMBL" id="QNBC01000113">
    <property type="protein sequence ID" value="RKX65063.1"/>
    <property type="molecule type" value="Genomic_DNA"/>
</dbReference>
<protein>
    <submittedName>
        <fullName evidence="2">Phage holin family protein</fullName>
    </submittedName>
</protein>
<dbReference type="Pfam" id="PF04020">
    <property type="entry name" value="Phage_holin_4_2"/>
    <property type="match status" value="1"/>
</dbReference>